<reference evidence="6" key="2">
    <citation type="submission" date="2020-04" db="EMBL/GenBank/DDBJ databases">
        <authorList>
            <consortium name="NCBI Genome Project"/>
        </authorList>
    </citation>
    <scope>NUCLEOTIDE SEQUENCE</scope>
    <source>
        <strain evidence="6">CBS 781.70</strain>
    </source>
</reference>
<keyword evidence="1" id="KW-0175">Coiled coil</keyword>
<dbReference type="Proteomes" id="UP000504638">
    <property type="component" value="Unplaced"/>
</dbReference>
<evidence type="ECO:0000256" key="1">
    <source>
        <dbReference type="SAM" id="Coils"/>
    </source>
</evidence>
<gene>
    <name evidence="4 6" type="ORF">P152DRAFT_451933</name>
</gene>
<name>A0A6G1FUV5_9PEZI</name>
<reference evidence="6" key="3">
    <citation type="submission" date="2025-04" db="UniProtKB">
        <authorList>
            <consortium name="RefSeq"/>
        </authorList>
    </citation>
    <scope>IDENTIFICATION</scope>
    <source>
        <strain evidence="6">CBS 781.70</strain>
    </source>
</reference>
<evidence type="ECO:0000256" key="3">
    <source>
        <dbReference type="SAM" id="SignalP"/>
    </source>
</evidence>
<sequence length="142" mass="16143">MKLLSALVTFVAITRVVNAGNQIPASRSDHHLAESTTETLSQERPVKRGPHNEPNQITTNAGLKPVPEGGLSNIPNWLINGWVKHKRKRLNAKMEVLEKQLRDVEDRLMAIDNEMNRYSAELAEAWNRHKESYKSKRDLILA</sequence>
<organism evidence="4">
    <name type="scientific">Eremomyces bilateralis CBS 781.70</name>
    <dbReference type="NCBI Taxonomy" id="1392243"/>
    <lineage>
        <taxon>Eukaryota</taxon>
        <taxon>Fungi</taxon>
        <taxon>Dikarya</taxon>
        <taxon>Ascomycota</taxon>
        <taxon>Pezizomycotina</taxon>
        <taxon>Dothideomycetes</taxon>
        <taxon>Dothideomycetes incertae sedis</taxon>
        <taxon>Eremomycetales</taxon>
        <taxon>Eremomycetaceae</taxon>
        <taxon>Eremomyces</taxon>
    </lineage>
</organism>
<evidence type="ECO:0000313" key="5">
    <source>
        <dbReference type="Proteomes" id="UP000504638"/>
    </source>
</evidence>
<evidence type="ECO:0000256" key="2">
    <source>
        <dbReference type="SAM" id="MobiDB-lite"/>
    </source>
</evidence>
<keyword evidence="5" id="KW-1185">Reference proteome</keyword>
<dbReference type="GeneID" id="54418832"/>
<reference evidence="4 6" key="1">
    <citation type="submission" date="2020-01" db="EMBL/GenBank/DDBJ databases">
        <authorList>
            <consortium name="DOE Joint Genome Institute"/>
            <person name="Haridas S."/>
            <person name="Albert R."/>
            <person name="Binder M."/>
            <person name="Bloem J."/>
            <person name="Labutti K."/>
            <person name="Salamov A."/>
            <person name="Andreopoulos B."/>
            <person name="Baker S.E."/>
            <person name="Barry K."/>
            <person name="Bills G."/>
            <person name="Bluhm B.H."/>
            <person name="Cannon C."/>
            <person name="Castanera R."/>
            <person name="Culley D.E."/>
            <person name="Daum C."/>
            <person name="Ezra D."/>
            <person name="Gonzalez J.B."/>
            <person name="Henrissat B."/>
            <person name="Kuo A."/>
            <person name="Liang C."/>
            <person name="Lipzen A."/>
            <person name="Lutzoni F."/>
            <person name="Magnuson J."/>
            <person name="Mondo S."/>
            <person name="Nolan M."/>
            <person name="Ohm R."/>
            <person name="Pangilinan J."/>
            <person name="Park H.-J."/>
            <person name="Ramirez L."/>
            <person name="Alfaro M."/>
            <person name="Sun H."/>
            <person name="Tritt A."/>
            <person name="Yoshinaga Y."/>
            <person name="Zwiers L.-H."/>
            <person name="Turgeon B.G."/>
            <person name="Goodwin S.B."/>
            <person name="Spatafora J.W."/>
            <person name="Crous P.W."/>
            <person name="Grigoriev I.V."/>
        </authorList>
    </citation>
    <scope>NUCLEOTIDE SEQUENCE</scope>
    <source>
        <strain evidence="4 6">CBS 781.70</strain>
    </source>
</reference>
<feature type="chain" id="PRO_5044631614" evidence="3">
    <location>
        <begin position="20"/>
        <end position="142"/>
    </location>
</feature>
<evidence type="ECO:0000313" key="6">
    <source>
        <dbReference type="RefSeq" id="XP_033531119.1"/>
    </source>
</evidence>
<evidence type="ECO:0000313" key="4">
    <source>
        <dbReference type="EMBL" id="KAF1809488.1"/>
    </source>
</evidence>
<dbReference type="EMBL" id="ML975172">
    <property type="protein sequence ID" value="KAF1809488.1"/>
    <property type="molecule type" value="Genomic_DNA"/>
</dbReference>
<feature type="signal peptide" evidence="3">
    <location>
        <begin position="1"/>
        <end position="19"/>
    </location>
</feature>
<accession>A0A6G1FUV5</accession>
<keyword evidence="3" id="KW-0732">Signal</keyword>
<dbReference type="AlphaFoldDB" id="A0A6G1FUV5"/>
<protein>
    <submittedName>
        <fullName evidence="4 6">Uncharacterized protein</fullName>
    </submittedName>
</protein>
<feature type="coiled-coil region" evidence="1">
    <location>
        <begin position="87"/>
        <end position="121"/>
    </location>
</feature>
<proteinExistence type="predicted"/>
<dbReference type="RefSeq" id="XP_033531119.1">
    <property type="nucleotide sequence ID" value="XM_033678262.1"/>
</dbReference>
<feature type="region of interest" description="Disordered" evidence="2">
    <location>
        <begin position="27"/>
        <end position="66"/>
    </location>
</feature>